<dbReference type="SUPFAM" id="SSF58104">
    <property type="entry name" value="Methyl-accepting chemotaxis protein (MCP) signaling domain"/>
    <property type="match status" value="1"/>
</dbReference>
<keyword evidence="1" id="KW-0145">Chemotaxis</keyword>
<keyword evidence="5" id="KW-1133">Transmembrane helix</keyword>
<dbReference type="InterPro" id="IPR004089">
    <property type="entry name" value="MCPsignal_dom"/>
</dbReference>
<dbReference type="PROSITE" id="PS50885">
    <property type="entry name" value="HAMP"/>
    <property type="match status" value="1"/>
</dbReference>
<feature type="transmembrane region" description="Helical" evidence="5">
    <location>
        <begin position="146"/>
        <end position="166"/>
    </location>
</feature>
<dbReference type="EMBL" id="CP150951">
    <property type="protein sequence ID" value="WZC48551.1"/>
    <property type="molecule type" value="Genomic_DNA"/>
</dbReference>
<comment type="similarity">
    <text evidence="2">Belongs to the methyl-accepting chemotaxis (MCP) protein family.</text>
</comment>
<evidence type="ECO:0000256" key="5">
    <source>
        <dbReference type="SAM" id="Phobius"/>
    </source>
</evidence>
<dbReference type="PROSITE" id="PS50111">
    <property type="entry name" value="CHEMOTAXIS_TRANSDUC_2"/>
    <property type="match status" value="1"/>
</dbReference>
<sequence length="515" mass="54802">MTNEMDDPAVNESDQQGVKLALVVLAIQTPLAPVAAGVIGNPILGVGLFSFALGLVAAFFALQRLSWNKPMIAAALLLQTMAITAAFEGHPWQIDTHMIYFAVLAVISVMYEVRVLLASAAFVAIHHLAMSIVMPTMLYPDMTEGFIARTVFHGAVVVLETIILALSIQQRHEISQQVSAQRDEVMALSEASQAAERAAQEGERAVTEVVELFQDHLQKLAAQDLSQKIEGQLPSQYDDLRKTFNYLVENLGSVLRMATETSADFSISSKELSSSADDLAQRTERQSSTLSETAERLQELTKALQETADGAGKANDTAAVARSNAQKNGDIVEQAVEAMKQITESSSEISSIISLIEDIAFQTNLLALNAGVEAARAGESGRGFAVVASEVRALAQRTSEAASSVKQLIEKSSQEVKKGSGLVNAAGEALDEIVGQVTDASAMIGNITQSVNHQAGVVHSLNDAVQSLDTATQHNAAMCEEMTAMGQQLANGANSMKQALSGFQFESAVAQRLAG</sequence>
<gene>
    <name evidence="8" type="ORF">AABB29_17130</name>
</gene>
<evidence type="ECO:0000256" key="3">
    <source>
        <dbReference type="PROSITE-ProRule" id="PRU00284"/>
    </source>
</evidence>
<keyword evidence="5" id="KW-0472">Membrane</keyword>
<evidence type="ECO:0000259" key="7">
    <source>
        <dbReference type="PROSITE" id="PS50885"/>
    </source>
</evidence>
<dbReference type="InterPro" id="IPR004090">
    <property type="entry name" value="Chemotax_Me-accpt_rcpt"/>
</dbReference>
<proteinExistence type="inferred from homology"/>
<reference evidence="9" key="1">
    <citation type="submission" date="2024-04" db="EMBL/GenBank/DDBJ databases">
        <title>Phylogenomic analyses of a clade within the roseobacter group suggest taxonomic reassignments of species of the genera Aestuariivita, Citreicella, Loktanella, Nautella, Pelagibaca, Ruegeria, Thalassobius, Thiobacimonas and Tropicibacter, and the proposal o.</title>
        <authorList>
            <person name="Jeon C.O."/>
        </authorList>
    </citation>
    <scope>NUCLEOTIDE SEQUENCE [LARGE SCALE GENOMIC DNA]</scope>
    <source>
        <strain evidence="9">BS5-3</strain>
    </source>
</reference>
<feature type="transmembrane region" description="Helical" evidence="5">
    <location>
        <begin position="46"/>
        <end position="65"/>
    </location>
</feature>
<keyword evidence="9" id="KW-1185">Reference proteome</keyword>
<feature type="domain" description="Methyl-accepting transducer" evidence="6">
    <location>
        <begin position="261"/>
        <end position="490"/>
    </location>
</feature>
<evidence type="ECO:0000256" key="1">
    <source>
        <dbReference type="ARBA" id="ARBA00022500"/>
    </source>
</evidence>
<dbReference type="Gene3D" id="1.10.287.950">
    <property type="entry name" value="Methyl-accepting chemotaxis protein"/>
    <property type="match status" value="1"/>
</dbReference>
<feature type="domain" description="HAMP" evidence="7">
    <location>
        <begin position="204"/>
        <end position="256"/>
    </location>
</feature>
<evidence type="ECO:0000256" key="4">
    <source>
        <dbReference type="SAM" id="MobiDB-lite"/>
    </source>
</evidence>
<evidence type="ECO:0000256" key="2">
    <source>
        <dbReference type="ARBA" id="ARBA00029447"/>
    </source>
</evidence>
<organism evidence="8 9">
    <name type="scientific">Yoonia phaeophyticola</name>
    <dbReference type="NCBI Taxonomy" id="3137369"/>
    <lineage>
        <taxon>Bacteria</taxon>
        <taxon>Pseudomonadati</taxon>
        <taxon>Pseudomonadota</taxon>
        <taxon>Alphaproteobacteria</taxon>
        <taxon>Rhodobacterales</taxon>
        <taxon>Paracoccaceae</taxon>
        <taxon>Yoonia</taxon>
    </lineage>
</organism>
<name>A0ABZ2V5T3_9RHOB</name>
<feature type="transmembrane region" description="Helical" evidence="5">
    <location>
        <begin position="20"/>
        <end position="39"/>
    </location>
</feature>
<feature type="region of interest" description="Disordered" evidence="4">
    <location>
        <begin position="273"/>
        <end position="294"/>
    </location>
</feature>
<keyword evidence="3" id="KW-0807">Transducer</keyword>
<accession>A0ABZ2V5T3</accession>
<dbReference type="InterPro" id="IPR003660">
    <property type="entry name" value="HAMP_dom"/>
</dbReference>
<dbReference type="Pfam" id="PF00015">
    <property type="entry name" value="MCPsignal"/>
    <property type="match status" value="1"/>
</dbReference>
<evidence type="ECO:0000259" key="6">
    <source>
        <dbReference type="PROSITE" id="PS50111"/>
    </source>
</evidence>
<keyword evidence="5" id="KW-0812">Transmembrane</keyword>
<evidence type="ECO:0000313" key="8">
    <source>
        <dbReference type="EMBL" id="WZC48551.1"/>
    </source>
</evidence>
<dbReference type="PANTHER" id="PTHR43531:SF11">
    <property type="entry name" value="METHYL-ACCEPTING CHEMOTAXIS PROTEIN 3"/>
    <property type="match status" value="1"/>
</dbReference>
<dbReference type="PANTHER" id="PTHR43531">
    <property type="entry name" value="PROTEIN ICFG"/>
    <property type="match status" value="1"/>
</dbReference>
<dbReference type="RefSeq" id="WP_341366666.1">
    <property type="nucleotide sequence ID" value="NZ_CP150951.2"/>
</dbReference>
<dbReference type="PRINTS" id="PR00260">
    <property type="entry name" value="CHEMTRNSDUCR"/>
</dbReference>
<feature type="transmembrane region" description="Helical" evidence="5">
    <location>
        <begin position="99"/>
        <end position="126"/>
    </location>
</feature>
<dbReference type="SMART" id="SM00283">
    <property type="entry name" value="MA"/>
    <property type="match status" value="1"/>
</dbReference>
<evidence type="ECO:0000313" key="9">
    <source>
        <dbReference type="Proteomes" id="UP001440612"/>
    </source>
</evidence>
<dbReference type="Proteomes" id="UP001440612">
    <property type="component" value="Chromosome"/>
</dbReference>
<dbReference type="InterPro" id="IPR051310">
    <property type="entry name" value="MCP_chemotaxis"/>
</dbReference>
<protein>
    <submittedName>
        <fullName evidence="8">Methyl-accepting chemotaxis protein</fullName>
    </submittedName>
</protein>